<evidence type="ECO:0000313" key="3">
    <source>
        <dbReference type="Proteomes" id="UP001296104"/>
    </source>
</evidence>
<protein>
    <submittedName>
        <fullName evidence="2">Uncharacterized protein</fullName>
    </submittedName>
</protein>
<gene>
    <name evidence="2" type="ORF">LECACI_7A007469</name>
</gene>
<reference evidence="2" key="1">
    <citation type="submission" date="2023-11" db="EMBL/GenBank/DDBJ databases">
        <authorList>
            <person name="Alioto T."/>
            <person name="Alioto T."/>
            <person name="Gomez Garrido J."/>
        </authorList>
    </citation>
    <scope>NUCLEOTIDE SEQUENCE</scope>
</reference>
<sequence>MALHVRKLNGDATLLLTFTPSFAPKGNQNSRFPGSYTILLDPWLHGDSTIFHEKFATSRHTTPAAIESIAELQEEVDMIIVSQDKSDHLSKETMCSLPRDCRATILTTPKAAKKIREWRHFEHPDIIQELQTYNSKKDSTIFRIPLKPYSSASAEGEITVANIIQKRDLADLHNAIGITYCPPGTVFTAANGSAVKLDDMPMMSRPGSSSSPSTSSSARTPRQRYIRTSLDEGQPSRSKQLEQTKEIELSLPSPNVSARPFAKPRAASPAGRPSVSGSRRATIEATDKRPQDDEKVLSVLYTPHGTDFASLQAYVRNHLSPLHGALPVTALFHSLNYEANPWWFGGVVCAGAPGGIKVARGLDAKYWISVHDELKEVEGWGTTLLTSRPYSSQEVVKMLREADGIGGGRGMGTEVCVLGSGQEKRLVG</sequence>
<proteinExistence type="predicted"/>
<evidence type="ECO:0000313" key="2">
    <source>
        <dbReference type="EMBL" id="CAK4032311.1"/>
    </source>
</evidence>
<dbReference type="InterPro" id="IPR036866">
    <property type="entry name" value="RibonucZ/Hydroxyglut_hydro"/>
</dbReference>
<feature type="compositionally biased region" description="Basic and acidic residues" evidence="1">
    <location>
        <begin position="239"/>
        <end position="248"/>
    </location>
</feature>
<dbReference type="AlphaFoldDB" id="A0AAI8Z4H0"/>
<dbReference type="PANTHER" id="PTHR36142">
    <property type="entry name" value="METALLO-HYDROLASE/OXIDOREDUCTASE SUPERFAMILY PROTEIN"/>
    <property type="match status" value="1"/>
</dbReference>
<feature type="region of interest" description="Disordered" evidence="1">
    <location>
        <begin position="198"/>
        <end position="291"/>
    </location>
</feature>
<feature type="compositionally biased region" description="Basic and acidic residues" evidence="1">
    <location>
        <begin position="281"/>
        <end position="291"/>
    </location>
</feature>
<evidence type="ECO:0000256" key="1">
    <source>
        <dbReference type="SAM" id="MobiDB-lite"/>
    </source>
</evidence>
<comment type="caution">
    <text evidence="2">The sequence shown here is derived from an EMBL/GenBank/DDBJ whole genome shotgun (WGS) entry which is preliminary data.</text>
</comment>
<dbReference type="EMBL" id="CAVMBE010000061">
    <property type="protein sequence ID" value="CAK4032311.1"/>
    <property type="molecule type" value="Genomic_DNA"/>
</dbReference>
<dbReference type="Proteomes" id="UP001296104">
    <property type="component" value="Unassembled WGS sequence"/>
</dbReference>
<keyword evidence="3" id="KW-1185">Reference proteome</keyword>
<feature type="compositionally biased region" description="Low complexity" evidence="1">
    <location>
        <begin position="200"/>
        <end position="217"/>
    </location>
</feature>
<dbReference type="Gene3D" id="3.60.15.10">
    <property type="entry name" value="Ribonuclease Z/Hydroxyacylglutathione hydrolase-like"/>
    <property type="match status" value="1"/>
</dbReference>
<dbReference type="PANTHER" id="PTHR36142:SF5">
    <property type="entry name" value="METALLO-BETA-LACTAMASE DOMAIN-CONTAINING PROTEIN"/>
    <property type="match status" value="1"/>
</dbReference>
<accession>A0AAI8Z4H0</accession>
<name>A0AAI8Z4H0_9PEZI</name>
<organism evidence="2 3">
    <name type="scientific">Lecanosticta acicola</name>
    <dbReference type="NCBI Taxonomy" id="111012"/>
    <lineage>
        <taxon>Eukaryota</taxon>
        <taxon>Fungi</taxon>
        <taxon>Dikarya</taxon>
        <taxon>Ascomycota</taxon>
        <taxon>Pezizomycotina</taxon>
        <taxon>Dothideomycetes</taxon>
        <taxon>Dothideomycetidae</taxon>
        <taxon>Mycosphaerellales</taxon>
        <taxon>Mycosphaerellaceae</taxon>
        <taxon>Lecanosticta</taxon>
    </lineage>
</organism>